<dbReference type="Proteomes" id="UP000334923">
    <property type="component" value="Unassembled WGS sequence"/>
</dbReference>
<gene>
    <name evidence="2" type="ORF">MAMT_02016</name>
</gene>
<keyword evidence="3" id="KW-1185">Reference proteome</keyword>
<protein>
    <recommendedName>
        <fullName evidence="4">YfiR family protein</fullName>
    </recommendedName>
</protein>
<reference evidence="2 3" key="1">
    <citation type="submission" date="2019-09" db="EMBL/GenBank/DDBJ databases">
        <authorList>
            <person name="Cremers G."/>
        </authorList>
    </citation>
    <scope>NUCLEOTIDE SEQUENCE [LARGE SCALE GENOMIC DNA]</scope>
    <source>
        <strain evidence="2">4A</strain>
    </source>
</reference>
<proteinExistence type="predicted"/>
<evidence type="ECO:0000313" key="3">
    <source>
        <dbReference type="Proteomes" id="UP000334923"/>
    </source>
</evidence>
<organism evidence="2 3">
    <name type="scientific">Methylacidimicrobium tartarophylax</name>
    <dbReference type="NCBI Taxonomy" id="1041768"/>
    <lineage>
        <taxon>Bacteria</taxon>
        <taxon>Pseudomonadati</taxon>
        <taxon>Verrucomicrobiota</taxon>
        <taxon>Methylacidimicrobium</taxon>
    </lineage>
</organism>
<accession>A0A5E6MI75</accession>
<dbReference type="EMBL" id="CABFVA020000114">
    <property type="protein sequence ID" value="VVM07933.1"/>
    <property type="molecule type" value="Genomic_DNA"/>
</dbReference>
<feature type="signal peptide" evidence="1">
    <location>
        <begin position="1"/>
        <end position="27"/>
    </location>
</feature>
<dbReference type="OrthoDB" id="192152at2"/>
<dbReference type="RefSeq" id="WP_142660845.1">
    <property type="nucleotide sequence ID" value="NZ_CABFVA020000114.1"/>
</dbReference>
<keyword evidence="1" id="KW-0732">Signal</keyword>
<feature type="chain" id="PRO_5022985804" description="YfiR family protein" evidence="1">
    <location>
        <begin position="28"/>
        <end position="166"/>
    </location>
</feature>
<evidence type="ECO:0000313" key="2">
    <source>
        <dbReference type="EMBL" id="VVM07933.1"/>
    </source>
</evidence>
<sequence>MSFPAKRFGVLRLLAASLLLSAASVQARDLTFDRWKGEAPEPEAGARILVVYRIEEKDLPVWSRMPRRPYRVLGVLRSFETVGLSHQPLYRLAQEASRRGGDAIVLLAPRNLPGSWIRGDDVGVTIHGQNFTVLVLCASTGVLSLKPLRSLSGAGKASFLLCHDPS</sequence>
<evidence type="ECO:0000256" key="1">
    <source>
        <dbReference type="SAM" id="SignalP"/>
    </source>
</evidence>
<dbReference type="AlphaFoldDB" id="A0A5E6MI75"/>
<evidence type="ECO:0008006" key="4">
    <source>
        <dbReference type="Google" id="ProtNLM"/>
    </source>
</evidence>
<name>A0A5E6MI75_9BACT</name>